<dbReference type="Proteomes" id="UP000188181">
    <property type="component" value="Chromosome"/>
</dbReference>
<comment type="catalytic activity">
    <reaction evidence="10">
        <text>nicotinate beta-D-ribonucleotide + CO2 + diphosphate = quinolinate + 5-phospho-alpha-D-ribose 1-diphosphate + 2 H(+)</text>
        <dbReference type="Rhea" id="RHEA:12733"/>
        <dbReference type="ChEBI" id="CHEBI:15378"/>
        <dbReference type="ChEBI" id="CHEBI:16526"/>
        <dbReference type="ChEBI" id="CHEBI:29959"/>
        <dbReference type="ChEBI" id="CHEBI:33019"/>
        <dbReference type="ChEBI" id="CHEBI:57502"/>
        <dbReference type="ChEBI" id="CHEBI:58017"/>
        <dbReference type="EC" id="2.4.2.19"/>
    </reaction>
</comment>
<feature type="binding site" evidence="13">
    <location>
        <begin position="136"/>
        <end position="138"/>
    </location>
    <ligand>
        <name>substrate</name>
    </ligand>
</feature>
<dbReference type="Gene3D" id="3.90.1170.20">
    <property type="entry name" value="Quinolinate phosphoribosyl transferase, N-terminal domain"/>
    <property type="match status" value="1"/>
</dbReference>
<dbReference type="InterPro" id="IPR022412">
    <property type="entry name" value="Quinolinate_PRibosylTrfase_N"/>
</dbReference>
<dbReference type="CDD" id="cd01572">
    <property type="entry name" value="QPRTase"/>
    <property type="match status" value="1"/>
</dbReference>
<dbReference type="RefSeq" id="WP_146683697.1">
    <property type="nucleotide sequence ID" value="NZ_CP019646.1"/>
</dbReference>
<dbReference type="FunFam" id="3.90.1170.20:FF:000001">
    <property type="entry name" value="Nicotinate-nucleotide diphosphorylase (Carboxylating)"/>
    <property type="match status" value="1"/>
</dbReference>
<dbReference type="PANTHER" id="PTHR32179:SF3">
    <property type="entry name" value="NICOTINATE-NUCLEOTIDE PYROPHOSPHORYLASE [CARBOXYLATING]"/>
    <property type="match status" value="1"/>
</dbReference>
<dbReference type="InterPro" id="IPR027277">
    <property type="entry name" value="NadC/ModD"/>
</dbReference>
<feature type="binding site" evidence="13">
    <location>
        <position position="160"/>
    </location>
    <ligand>
        <name>substrate</name>
    </ligand>
</feature>
<evidence type="ECO:0000256" key="9">
    <source>
        <dbReference type="ARBA" id="ARBA00033102"/>
    </source>
</evidence>
<dbReference type="InterPro" id="IPR013785">
    <property type="entry name" value="Aldolase_TIM"/>
</dbReference>
<dbReference type="UniPathway" id="UPA00253">
    <property type="reaction ID" value="UER00331"/>
</dbReference>
<dbReference type="InterPro" id="IPR036068">
    <property type="entry name" value="Nicotinate_pribotase-like_C"/>
</dbReference>
<dbReference type="GO" id="GO:0034213">
    <property type="term" value="P:quinolinate catabolic process"/>
    <property type="evidence" value="ECO:0007669"/>
    <property type="project" value="TreeGrafter"/>
</dbReference>
<comment type="similarity">
    <text evidence="3 12">Belongs to the NadC/ModD family.</text>
</comment>
<dbReference type="PIRSF" id="PIRSF006250">
    <property type="entry name" value="NadC_ModD"/>
    <property type="match status" value="1"/>
</dbReference>
<evidence type="ECO:0000256" key="5">
    <source>
        <dbReference type="ARBA" id="ARBA00011944"/>
    </source>
</evidence>
<feature type="binding site" evidence="13">
    <location>
        <begin position="254"/>
        <end position="256"/>
    </location>
    <ligand>
        <name>substrate</name>
    </ligand>
</feature>
<evidence type="ECO:0000256" key="8">
    <source>
        <dbReference type="ARBA" id="ARBA00022679"/>
    </source>
</evidence>
<gene>
    <name evidence="16" type="primary">nadC</name>
    <name evidence="16" type="ORF">SMSP2_01906</name>
</gene>
<evidence type="ECO:0000256" key="4">
    <source>
        <dbReference type="ARBA" id="ARBA00011218"/>
    </source>
</evidence>
<dbReference type="SUPFAM" id="SSF54675">
    <property type="entry name" value="Nicotinate/Quinolinate PRTase N-terminal domain-like"/>
    <property type="match status" value="1"/>
</dbReference>
<name>A0A1Q2MGY9_9BACT</name>
<sequence>MPEIAPLDMNKISRLIDLAIEEDYGQGDPTSELTVEPGVKSHTRLVAREPLVVCGMDVVREVLKRYDESLELIVVSQDAASISRGDVIAEIYGPLRQMLSAERVALNFLQRLSGVATKTAQYVKEVQGTKAKILDTRKTTPGWRELEKYAVRCGGGMNHRYNLGDGVMLKDNHFAHMGAKHKDELEEFAKKAHQHGGLKFVCIEVDDIETQLPIVLSAAGVDIILLDNMTCPQLRQAVKMRDENPGHKPLLEASGGITLATLRDVAETGVDRISIGAVTHSAVSIDIGLDK</sequence>
<dbReference type="OrthoDB" id="9782546at2"/>
<feature type="binding site" evidence="13">
    <location>
        <position position="227"/>
    </location>
    <ligand>
        <name>substrate</name>
    </ligand>
</feature>
<dbReference type="InterPro" id="IPR037128">
    <property type="entry name" value="Quinolinate_PRibosylTase_N_sf"/>
</dbReference>
<feature type="domain" description="Quinolinate phosphoribosyl transferase N-terminal" evidence="15">
    <location>
        <begin position="28"/>
        <end position="113"/>
    </location>
</feature>
<evidence type="ECO:0000256" key="13">
    <source>
        <dbReference type="PIRSR" id="PIRSR006250-1"/>
    </source>
</evidence>
<dbReference type="PANTHER" id="PTHR32179">
    <property type="entry name" value="NICOTINATE-NUCLEOTIDE PYROPHOSPHORYLASE [CARBOXYLATING]"/>
    <property type="match status" value="1"/>
</dbReference>
<protein>
    <recommendedName>
        <fullName evidence="11">Probable nicotinate-nucleotide pyrophosphorylase [carboxylating]</fullName>
        <ecNumber evidence="5">2.4.2.19</ecNumber>
    </recommendedName>
    <alternativeName>
        <fullName evidence="9">Quinolinate phosphoribosyltransferase [decarboxylating]</fullName>
    </alternativeName>
</protein>
<dbReference type="KEGG" id="pbas:SMSP2_01906"/>
<dbReference type="GO" id="GO:0009435">
    <property type="term" value="P:NAD+ biosynthetic process"/>
    <property type="evidence" value="ECO:0007669"/>
    <property type="project" value="UniProtKB-UniPathway"/>
</dbReference>
<dbReference type="AlphaFoldDB" id="A0A1Q2MGY9"/>
<comment type="function">
    <text evidence="1">Involved in the catabolism of quinolinic acid (QA).</text>
</comment>
<feature type="binding site" evidence="13">
    <location>
        <position position="170"/>
    </location>
    <ligand>
        <name>substrate</name>
    </ligand>
</feature>
<dbReference type="GO" id="GO:0004514">
    <property type="term" value="F:nicotinate-nucleotide diphosphorylase (carboxylating) activity"/>
    <property type="evidence" value="ECO:0007669"/>
    <property type="project" value="UniProtKB-EC"/>
</dbReference>
<evidence type="ECO:0000259" key="14">
    <source>
        <dbReference type="Pfam" id="PF01729"/>
    </source>
</evidence>
<dbReference type="EMBL" id="CP019646">
    <property type="protein sequence ID" value="AQQ71532.1"/>
    <property type="molecule type" value="Genomic_DNA"/>
</dbReference>
<proteinExistence type="inferred from homology"/>
<comment type="subunit">
    <text evidence="4">Hexamer formed by 3 homodimers.</text>
</comment>
<keyword evidence="17" id="KW-1185">Reference proteome</keyword>
<dbReference type="FunFam" id="3.20.20.70:FF:000030">
    <property type="entry name" value="Nicotinate-nucleotide pyrophosphorylase, carboxylating"/>
    <property type="match status" value="1"/>
</dbReference>
<reference evidence="17" key="1">
    <citation type="submission" date="2017-02" db="EMBL/GenBank/DDBJ databases">
        <title>Comparative genomics and description of representatives of a novel lineage of planctomycetes thriving in anoxic sediments.</title>
        <authorList>
            <person name="Spring S."/>
            <person name="Bunk B."/>
            <person name="Sproer C."/>
        </authorList>
    </citation>
    <scope>NUCLEOTIDE SEQUENCE [LARGE SCALE GENOMIC DNA]</scope>
    <source>
        <strain evidence="17">SM-Chi-D1</strain>
    </source>
</reference>
<dbReference type="Pfam" id="PF02749">
    <property type="entry name" value="QRPTase_N"/>
    <property type="match status" value="1"/>
</dbReference>
<dbReference type="SUPFAM" id="SSF51690">
    <property type="entry name" value="Nicotinate/Quinolinate PRTase C-terminal domain-like"/>
    <property type="match status" value="1"/>
</dbReference>
<evidence type="ECO:0000256" key="6">
    <source>
        <dbReference type="ARBA" id="ARBA00022642"/>
    </source>
</evidence>
<feature type="binding site" evidence="13">
    <location>
        <begin position="275"/>
        <end position="277"/>
    </location>
    <ligand>
        <name>substrate</name>
    </ligand>
</feature>
<dbReference type="InterPro" id="IPR004393">
    <property type="entry name" value="NadC"/>
</dbReference>
<feature type="binding site" evidence="13">
    <location>
        <position position="103"/>
    </location>
    <ligand>
        <name>substrate</name>
    </ligand>
</feature>
<evidence type="ECO:0000256" key="10">
    <source>
        <dbReference type="ARBA" id="ARBA00047445"/>
    </source>
</evidence>
<evidence type="ECO:0000256" key="7">
    <source>
        <dbReference type="ARBA" id="ARBA00022676"/>
    </source>
</evidence>
<evidence type="ECO:0000256" key="3">
    <source>
        <dbReference type="ARBA" id="ARBA00009400"/>
    </source>
</evidence>
<keyword evidence="8 12" id="KW-0808">Transferase</keyword>
<dbReference type="STRING" id="1851148.SMSP2_01906"/>
<comment type="pathway">
    <text evidence="2">Cofactor biosynthesis; NAD(+) biosynthesis; nicotinate D-ribonucleotide from quinolinate: step 1/1.</text>
</comment>
<evidence type="ECO:0000256" key="12">
    <source>
        <dbReference type="PIRNR" id="PIRNR006250"/>
    </source>
</evidence>
<feature type="domain" description="Quinolinate phosphoribosyl transferase C-terminal" evidence="14">
    <location>
        <begin position="115"/>
        <end position="290"/>
    </location>
</feature>
<dbReference type="Pfam" id="PF01729">
    <property type="entry name" value="QRPTase_C"/>
    <property type="match status" value="1"/>
</dbReference>
<evidence type="ECO:0000256" key="2">
    <source>
        <dbReference type="ARBA" id="ARBA00004893"/>
    </source>
</evidence>
<organism evidence="16 17">
    <name type="scientific">Limihaloglobus sulfuriphilus</name>
    <dbReference type="NCBI Taxonomy" id="1851148"/>
    <lineage>
        <taxon>Bacteria</taxon>
        <taxon>Pseudomonadati</taxon>
        <taxon>Planctomycetota</taxon>
        <taxon>Phycisphaerae</taxon>
        <taxon>Sedimentisphaerales</taxon>
        <taxon>Sedimentisphaeraceae</taxon>
        <taxon>Limihaloglobus</taxon>
    </lineage>
</organism>
<evidence type="ECO:0000313" key="16">
    <source>
        <dbReference type="EMBL" id="AQQ71532.1"/>
    </source>
</evidence>
<feature type="binding site" evidence="13">
    <location>
        <position position="204"/>
    </location>
    <ligand>
        <name>substrate</name>
    </ligand>
</feature>
<evidence type="ECO:0000259" key="15">
    <source>
        <dbReference type="Pfam" id="PF02749"/>
    </source>
</evidence>
<dbReference type="NCBIfam" id="TIGR00078">
    <property type="entry name" value="nadC"/>
    <property type="match status" value="1"/>
</dbReference>
<keyword evidence="6" id="KW-0662">Pyridine nucleotide biosynthesis</keyword>
<dbReference type="GO" id="GO:0005737">
    <property type="term" value="C:cytoplasm"/>
    <property type="evidence" value="ECO:0007669"/>
    <property type="project" value="TreeGrafter"/>
</dbReference>
<dbReference type="InterPro" id="IPR002638">
    <property type="entry name" value="Quinolinate_PRibosylTrfase_C"/>
</dbReference>
<evidence type="ECO:0000313" key="17">
    <source>
        <dbReference type="Proteomes" id="UP000188181"/>
    </source>
</evidence>
<accession>A0A1Q2MGY9</accession>
<dbReference type="Gene3D" id="3.20.20.70">
    <property type="entry name" value="Aldolase class I"/>
    <property type="match status" value="1"/>
</dbReference>
<keyword evidence="7 12" id="KW-0328">Glycosyltransferase</keyword>
<dbReference type="EC" id="2.4.2.19" evidence="5"/>
<evidence type="ECO:0000256" key="1">
    <source>
        <dbReference type="ARBA" id="ARBA00003237"/>
    </source>
</evidence>
<evidence type="ECO:0000256" key="11">
    <source>
        <dbReference type="ARBA" id="ARBA00069173"/>
    </source>
</evidence>